<evidence type="ECO:0000256" key="4">
    <source>
        <dbReference type="ARBA" id="ARBA00022475"/>
    </source>
</evidence>
<dbReference type="EMBL" id="MSZX01000001">
    <property type="protein sequence ID" value="OPA80972.1"/>
    <property type="molecule type" value="Genomic_DNA"/>
</dbReference>
<evidence type="ECO:0000256" key="8">
    <source>
        <dbReference type="ARBA" id="ARBA00022741"/>
    </source>
</evidence>
<feature type="transmembrane region" description="Helical" evidence="15">
    <location>
        <begin position="295"/>
        <end position="314"/>
    </location>
</feature>
<evidence type="ECO:0000256" key="7">
    <source>
        <dbReference type="ARBA" id="ARBA00022692"/>
    </source>
</evidence>
<dbReference type="GO" id="GO:0000155">
    <property type="term" value="F:phosphorelay sensor kinase activity"/>
    <property type="evidence" value="ECO:0007669"/>
    <property type="project" value="InterPro"/>
</dbReference>
<dbReference type="SUPFAM" id="SSF158472">
    <property type="entry name" value="HAMP domain-like"/>
    <property type="match status" value="1"/>
</dbReference>
<comment type="caution">
    <text evidence="18">The sequence shown here is derived from an EMBL/GenBank/DDBJ whole genome shotgun (WGS) entry which is preliminary data.</text>
</comment>
<dbReference type="InterPro" id="IPR003660">
    <property type="entry name" value="HAMP_dom"/>
</dbReference>
<keyword evidence="14" id="KW-0175">Coiled coil</keyword>
<keyword evidence="11 15" id="KW-1133">Transmembrane helix</keyword>
<protein>
    <recommendedName>
        <fullName evidence="3">histidine kinase</fullName>
        <ecNumber evidence="3">2.7.13.3</ecNumber>
    </recommendedName>
</protein>
<dbReference type="OrthoDB" id="9776552at2"/>
<dbReference type="PROSITE" id="PS50109">
    <property type="entry name" value="HIS_KIN"/>
    <property type="match status" value="1"/>
</dbReference>
<dbReference type="SUPFAM" id="SSF55874">
    <property type="entry name" value="ATPase domain of HSP90 chaperone/DNA topoisomerase II/histidine kinase"/>
    <property type="match status" value="1"/>
</dbReference>
<dbReference type="InterPro" id="IPR005467">
    <property type="entry name" value="His_kinase_dom"/>
</dbReference>
<evidence type="ECO:0000256" key="13">
    <source>
        <dbReference type="ARBA" id="ARBA00023136"/>
    </source>
</evidence>
<evidence type="ECO:0000256" key="1">
    <source>
        <dbReference type="ARBA" id="ARBA00000085"/>
    </source>
</evidence>
<feature type="domain" description="HAMP" evidence="17">
    <location>
        <begin position="315"/>
        <end position="367"/>
    </location>
</feature>
<accession>A0A1T2XMC4</accession>
<dbReference type="AlphaFoldDB" id="A0A1T2XMC4"/>
<keyword evidence="4" id="KW-1003">Cell membrane</keyword>
<dbReference type="Proteomes" id="UP000190188">
    <property type="component" value="Unassembled WGS sequence"/>
</dbReference>
<evidence type="ECO:0000256" key="3">
    <source>
        <dbReference type="ARBA" id="ARBA00012438"/>
    </source>
</evidence>
<dbReference type="InterPro" id="IPR050640">
    <property type="entry name" value="Bact_2-comp_sensor_kinase"/>
</dbReference>
<feature type="domain" description="Histidine kinase" evidence="16">
    <location>
        <begin position="364"/>
        <end position="587"/>
    </location>
</feature>
<evidence type="ECO:0000256" key="11">
    <source>
        <dbReference type="ARBA" id="ARBA00022989"/>
    </source>
</evidence>
<dbReference type="PROSITE" id="PS50885">
    <property type="entry name" value="HAMP"/>
    <property type="match status" value="1"/>
</dbReference>
<dbReference type="CDD" id="cd06225">
    <property type="entry name" value="HAMP"/>
    <property type="match status" value="1"/>
</dbReference>
<evidence type="ECO:0000313" key="19">
    <source>
        <dbReference type="Proteomes" id="UP000190188"/>
    </source>
</evidence>
<dbReference type="RefSeq" id="WP_158081590.1">
    <property type="nucleotide sequence ID" value="NZ_MSZX01000001.1"/>
</dbReference>
<sequence>MSRASMSWRKKLIATALLCLLIPSAISMGLTGIYTNNMLMNNASTKSEQSLEVAELYVSNIINNMIHAFNSIQYDSEMISNLRLAWNSYKSKENKTDFFANKLVTEKLNELMYFSGKCYVTIFLPNGLYFSNYSVYPNDLSYMYQEPWLLSMSKQPTNMTSWIGVLDNNVPADADRYPHLITIAHSFKLYANAPNAIIVLSKPEAEFHEIFDKYASDQTMMLLDHKGTIQSQTDERLIGTTVPFSNSSDHENRVVWNDKEYISVNKPLSFAGLSMLSLTPYQVVTGSYGKFFNEIVIFQILSLILFSIVMYFILRYYIRPIIKLAKTAKSVEMGNLNIRSKVTGNDEIGYLGLSFDRMLDRIEEMIHEIQMEQARKRKAELELLQAQVNPHFLFNTLNSIRLQVIMKGEKEIGGVIGSLSTLLRMTINRNNEFLTLHEEIDIAQQYVKLMKFRHEEDVQLITNLASDTLLASIPRLTLQPLIENAYIHGLMQKQGKITISSWKKDHLLYISVQDNGVGIEQEKLASLTHMLSETSMRGENASTSMNGIGLKNVNERLSMIYGDEFTIHLISSKDMGLKITLSFPLSKYEEMKDDV</sequence>
<evidence type="ECO:0000259" key="17">
    <source>
        <dbReference type="PROSITE" id="PS50885"/>
    </source>
</evidence>
<keyword evidence="10" id="KW-0067">ATP-binding</keyword>
<dbReference type="EC" id="2.7.13.3" evidence="3"/>
<dbReference type="GO" id="GO:0005524">
    <property type="term" value="F:ATP binding"/>
    <property type="evidence" value="ECO:0007669"/>
    <property type="project" value="UniProtKB-KW"/>
</dbReference>
<evidence type="ECO:0000256" key="12">
    <source>
        <dbReference type="ARBA" id="ARBA00023012"/>
    </source>
</evidence>
<reference evidence="18 19" key="1">
    <citation type="submission" date="2017-01" db="EMBL/GenBank/DDBJ databases">
        <title>Genome analysis of Paenibacillus selenitrireducens ES3-24.</title>
        <authorList>
            <person name="Xu D."/>
            <person name="Yao R."/>
            <person name="Zheng S."/>
        </authorList>
    </citation>
    <scope>NUCLEOTIDE SEQUENCE [LARGE SCALE GENOMIC DNA]</scope>
    <source>
        <strain evidence="18 19">ES3-24</strain>
    </source>
</reference>
<dbReference type="SMART" id="SM00304">
    <property type="entry name" value="HAMP"/>
    <property type="match status" value="1"/>
</dbReference>
<name>A0A1T2XMC4_9BACL</name>
<evidence type="ECO:0000256" key="2">
    <source>
        <dbReference type="ARBA" id="ARBA00004651"/>
    </source>
</evidence>
<organism evidence="18 19">
    <name type="scientific">Paenibacillus selenitireducens</name>
    <dbReference type="NCBI Taxonomy" id="1324314"/>
    <lineage>
        <taxon>Bacteria</taxon>
        <taxon>Bacillati</taxon>
        <taxon>Bacillota</taxon>
        <taxon>Bacilli</taxon>
        <taxon>Bacillales</taxon>
        <taxon>Paenibacillaceae</taxon>
        <taxon>Paenibacillus</taxon>
    </lineage>
</organism>
<feature type="coiled-coil region" evidence="14">
    <location>
        <begin position="362"/>
        <end position="389"/>
    </location>
</feature>
<keyword evidence="13 15" id="KW-0472">Membrane</keyword>
<dbReference type="InterPro" id="IPR003594">
    <property type="entry name" value="HATPase_dom"/>
</dbReference>
<dbReference type="Pfam" id="PF00672">
    <property type="entry name" value="HAMP"/>
    <property type="match status" value="1"/>
</dbReference>
<dbReference type="InterPro" id="IPR036890">
    <property type="entry name" value="HATPase_C_sf"/>
</dbReference>
<dbReference type="STRING" id="1324314.BVG16_01085"/>
<dbReference type="Pfam" id="PF02518">
    <property type="entry name" value="HATPase_c"/>
    <property type="match status" value="1"/>
</dbReference>
<evidence type="ECO:0000256" key="14">
    <source>
        <dbReference type="SAM" id="Coils"/>
    </source>
</evidence>
<dbReference type="Pfam" id="PF06580">
    <property type="entry name" value="His_kinase"/>
    <property type="match status" value="1"/>
</dbReference>
<evidence type="ECO:0000256" key="15">
    <source>
        <dbReference type="SAM" id="Phobius"/>
    </source>
</evidence>
<dbReference type="SMART" id="SM00387">
    <property type="entry name" value="HATPase_c"/>
    <property type="match status" value="1"/>
</dbReference>
<keyword evidence="8" id="KW-0547">Nucleotide-binding</keyword>
<evidence type="ECO:0000259" key="16">
    <source>
        <dbReference type="PROSITE" id="PS50109"/>
    </source>
</evidence>
<dbReference type="PANTHER" id="PTHR34220:SF11">
    <property type="entry name" value="SENSOR PROTEIN KINASE HPTS"/>
    <property type="match status" value="1"/>
</dbReference>
<keyword evidence="5" id="KW-0597">Phosphoprotein</keyword>
<keyword evidence="19" id="KW-1185">Reference proteome</keyword>
<keyword evidence="9" id="KW-0418">Kinase</keyword>
<proteinExistence type="predicted"/>
<keyword evidence="12" id="KW-0902">Two-component regulatory system</keyword>
<dbReference type="Gene3D" id="3.30.565.10">
    <property type="entry name" value="Histidine kinase-like ATPase, C-terminal domain"/>
    <property type="match status" value="1"/>
</dbReference>
<dbReference type="PANTHER" id="PTHR34220">
    <property type="entry name" value="SENSOR HISTIDINE KINASE YPDA"/>
    <property type="match status" value="1"/>
</dbReference>
<evidence type="ECO:0000256" key="9">
    <source>
        <dbReference type="ARBA" id="ARBA00022777"/>
    </source>
</evidence>
<evidence type="ECO:0000313" key="18">
    <source>
        <dbReference type="EMBL" id="OPA80972.1"/>
    </source>
</evidence>
<evidence type="ECO:0000256" key="5">
    <source>
        <dbReference type="ARBA" id="ARBA00022553"/>
    </source>
</evidence>
<comment type="subcellular location">
    <subcellularLocation>
        <location evidence="2">Cell membrane</location>
        <topology evidence="2">Multi-pass membrane protein</topology>
    </subcellularLocation>
</comment>
<dbReference type="GO" id="GO:0005886">
    <property type="term" value="C:plasma membrane"/>
    <property type="evidence" value="ECO:0007669"/>
    <property type="project" value="UniProtKB-SubCell"/>
</dbReference>
<gene>
    <name evidence="18" type="ORF">BVG16_01085</name>
</gene>
<dbReference type="InterPro" id="IPR010559">
    <property type="entry name" value="Sig_transdc_His_kin_internal"/>
</dbReference>
<evidence type="ECO:0000256" key="6">
    <source>
        <dbReference type="ARBA" id="ARBA00022679"/>
    </source>
</evidence>
<comment type="catalytic activity">
    <reaction evidence="1">
        <text>ATP + protein L-histidine = ADP + protein N-phospho-L-histidine.</text>
        <dbReference type="EC" id="2.7.13.3"/>
    </reaction>
</comment>
<dbReference type="Gene3D" id="6.10.340.10">
    <property type="match status" value="1"/>
</dbReference>
<evidence type="ECO:0000256" key="10">
    <source>
        <dbReference type="ARBA" id="ARBA00022840"/>
    </source>
</evidence>
<keyword evidence="6" id="KW-0808">Transferase</keyword>
<keyword evidence="7 15" id="KW-0812">Transmembrane</keyword>